<reference evidence="3 4" key="1">
    <citation type="journal article" date="2019" name="Nat. Med.">
        <title>A library of human gut bacterial isolates paired with longitudinal multiomics data enables mechanistic microbiome research.</title>
        <authorList>
            <person name="Poyet M."/>
            <person name="Groussin M."/>
            <person name="Gibbons S.M."/>
            <person name="Avila-Pacheco J."/>
            <person name="Jiang X."/>
            <person name="Kearney S.M."/>
            <person name="Perrotta A.R."/>
            <person name="Berdy B."/>
            <person name="Zhao S."/>
            <person name="Lieberman T.D."/>
            <person name="Swanson P.K."/>
            <person name="Smith M."/>
            <person name="Roesemann S."/>
            <person name="Alexander J.E."/>
            <person name="Rich S.A."/>
            <person name="Livny J."/>
            <person name="Vlamakis H."/>
            <person name="Clish C."/>
            <person name="Bullock K."/>
            <person name="Deik A."/>
            <person name="Scott J."/>
            <person name="Pierce K.A."/>
            <person name="Xavier R.J."/>
            <person name="Alm E.J."/>
        </authorList>
    </citation>
    <scope>NUCLEOTIDE SEQUENCE [LARGE SCALE GENOMIC DNA]</scope>
    <source>
        <strain evidence="3 4">BIOML-A5</strain>
    </source>
</reference>
<evidence type="ECO:0000313" key="4">
    <source>
        <dbReference type="Proteomes" id="UP000429811"/>
    </source>
</evidence>
<keyword evidence="2" id="KW-0238">DNA-binding</keyword>
<dbReference type="Gene3D" id="1.10.10.10">
    <property type="entry name" value="Winged helix-like DNA-binding domain superfamily/Winged helix DNA-binding domain"/>
    <property type="match status" value="1"/>
</dbReference>
<name>A0A6I2RFQ0_FLAPL</name>
<dbReference type="InterPro" id="IPR036388">
    <property type="entry name" value="WH-like_DNA-bd_sf"/>
</dbReference>
<dbReference type="GO" id="GO:0003677">
    <property type="term" value="F:DNA binding"/>
    <property type="evidence" value="ECO:0007669"/>
    <property type="project" value="UniProtKB-KW"/>
</dbReference>
<comment type="caution">
    <text evidence="3">The sequence shown here is derived from an EMBL/GenBank/DDBJ whole genome shotgun (WGS) entry which is preliminary data.</text>
</comment>
<accession>A0A6I2RFQ0</accession>
<evidence type="ECO:0000259" key="1">
    <source>
        <dbReference type="Pfam" id="PF08281"/>
    </source>
</evidence>
<evidence type="ECO:0000313" key="2">
    <source>
        <dbReference type="EMBL" id="MDB7932250.1"/>
    </source>
</evidence>
<dbReference type="Proteomes" id="UP001211173">
    <property type="component" value="Unassembled WGS sequence"/>
</dbReference>
<evidence type="ECO:0000313" key="3">
    <source>
        <dbReference type="EMBL" id="MSB48546.1"/>
    </source>
</evidence>
<dbReference type="InterPro" id="IPR013249">
    <property type="entry name" value="RNA_pol_sigma70_r4_t2"/>
</dbReference>
<dbReference type="Proteomes" id="UP000429811">
    <property type="component" value="Unassembled WGS sequence"/>
</dbReference>
<protein>
    <submittedName>
        <fullName evidence="2">Sigma factor-like helix-turn-helix DNA-binding protein</fullName>
    </submittedName>
</protein>
<dbReference type="SUPFAM" id="SSF88659">
    <property type="entry name" value="Sigma3 and sigma4 domains of RNA polymerase sigma factors"/>
    <property type="match status" value="1"/>
</dbReference>
<dbReference type="EMBL" id="JAQLWV010000004">
    <property type="protein sequence ID" value="MDB7932250.1"/>
    <property type="molecule type" value="Genomic_DNA"/>
</dbReference>
<dbReference type="RefSeq" id="WP_131971102.1">
    <property type="nucleotide sequence ID" value="NZ_BAABXT010000001.1"/>
</dbReference>
<dbReference type="EMBL" id="WKPO01000008">
    <property type="protein sequence ID" value="MSB48546.1"/>
    <property type="molecule type" value="Genomic_DNA"/>
</dbReference>
<dbReference type="Pfam" id="PF08281">
    <property type="entry name" value="Sigma70_r4_2"/>
    <property type="match status" value="1"/>
</dbReference>
<gene>
    <name evidence="3" type="ORF">GKE90_07505</name>
    <name evidence="2" type="ORF">PNE06_04105</name>
</gene>
<dbReference type="AlphaFoldDB" id="A0A6I2RFQ0"/>
<dbReference type="GO" id="GO:0016987">
    <property type="term" value="F:sigma factor activity"/>
    <property type="evidence" value="ECO:0007669"/>
    <property type="project" value="InterPro"/>
</dbReference>
<dbReference type="InterPro" id="IPR013324">
    <property type="entry name" value="RNA_pol_sigma_r3/r4-like"/>
</dbReference>
<proteinExistence type="predicted"/>
<dbReference type="GO" id="GO:0006352">
    <property type="term" value="P:DNA-templated transcription initiation"/>
    <property type="evidence" value="ECO:0007669"/>
    <property type="project" value="InterPro"/>
</dbReference>
<sequence>MHTRNDGKGESNILQNEFTAYLSVAVIRKKKDLLKKREHLQRHELSTDFKDGDLLDTFSTCMQDPLPLEFENQTLEAALNKLSPRDRYIFFTHILNERSFKSLCAELGMTYSGVAVAYHRVVHKLRKALGGE</sequence>
<organism evidence="3 4">
    <name type="scientific">Flavonifractor plautii</name>
    <name type="common">Fusobacterium plautii</name>
    <dbReference type="NCBI Taxonomy" id="292800"/>
    <lineage>
        <taxon>Bacteria</taxon>
        <taxon>Bacillati</taxon>
        <taxon>Bacillota</taxon>
        <taxon>Clostridia</taxon>
        <taxon>Eubacteriales</taxon>
        <taxon>Oscillospiraceae</taxon>
        <taxon>Flavonifractor</taxon>
    </lineage>
</organism>
<feature type="domain" description="RNA polymerase sigma factor 70 region 4 type 2" evidence="1">
    <location>
        <begin position="74"/>
        <end position="122"/>
    </location>
</feature>
<reference evidence="2" key="2">
    <citation type="submission" date="2023-01" db="EMBL/GenBank/DDBJ databases">
        <title>Human gut microbiome strain richness.</title>
        <authorList>
            <person name="Chen-Liaw A."/>
        </authorList>
    </citation>
    <scope>NUCLEOTIDE SEQUENCE</scope>
    <source>
        <strain evidence="2">1001287st1_F4_1001285I_161205</strain>
    </source>
</reference>